<keyword evidence="3" id="KW-1185">Reference proteome</keyword>
<evidence type="ECO:0000313" key="3">
    <source>
        <dbReference type="Proteomes" id="UP001179181"/>
    </source>
</evidence>
<evidence type="ECO:0008006" key="4">
    <source>
        <dbReference type="Google" id="ProtNLM"/>
    </source>
</evidence>
<feature type="chain" id="PRO_5046325069" description="Amidohydrolase" evidence="1">
    <location>
        <begin position="25"/>
        <end position="64"/>
    </location>
</feature>
<evidence type="ECO:0000256" key="1">
    <source>
        <dbReference type="SAM" id="SignalP"/>
    </source>
</evidence>
<reference evidence="2 3" key="1">
    <citation type="submission" date="2020-03" db="EMBL/GenBank/DDBJ databases">
        <title>Genomic Encyclopedia of Type Strains, Phase IV (KMG-IV): sequencing the most valuable type-strain genomes for metagenomic binning, comparative biology and taxonomic classification.</title>
        <authorList>
            <person name="Goeker M."/>
        </authorList>
    </citation>
    <scope>NUCLEOTIDE SEQUENCE [LARGE SCALE GENOMIC DNA]</scope>
    <source>
        <strain evidence="2 3">DSM 102865</strain>
    </source>
</reference>
<organism evidence="2 3">
    <name type="scientific">Dyadobacter arcticus</name>
    <dbReference type="NCBI Taxonomy" id="1078754"/>
    <lineage>
        <taxon>Bacteria</taxon>
        <taxon>Pseudomonadati</taxon>
        <taxon>Bacteroidota</taxon>
        <taxon>Cytophagia</taxon>
        <taxon>Cytophagales</taxon>
        <taxon>Spirosomataceae</taxon>
        <taxon>Dyadobacter</taxon>
    </lineage>
</organism>
<comment type="caution">
    <text evidence="2">The sequence shown here is derived from an EMBL/GenBank/DDBJ whole genome shotgun (WGS) entry which is preliminary data.</text>
</comment>
<proteinExistence type="predicted"/>
<keyword evidence="1" id="KW-0732">Signal</keyword>
<dbReference type="RefSeq" id="WP_167268609.1">
    <property type="nucleotide sequence ID" value="NZ_JAASQJ010000001.1"/>
</dbReference>
<feature type="signal peptide" evidence="1">
    <location>
        <begin position="1"/>
        <end position="24"/>
    </location>
</feature>
<protein>
    <recommendedName>
        <fullName evidence="4">Amidohydrolase</fullName>
    </recommendedName>
</protein>
<accession>A0ABX0UL64</accession>
<evidence type="ECO:0000313" key="2">
    <source>
        <dbReference type="EMBL" id="NIJ52365.1"/>
    </source>
</evidence>
<dbReference type="Proteomes" id="UP001179181">
    <property type="component" value="Unassembled WGS sequence"/>
</dbReference>
<sequence>MRRKTIFHLIALLLFMMLKKDAFAQQADFIITNGKIFTMPAEQLPATKCVLTMIDGKIVYEQSK</sequence>
<gene>
    <name evidence="2" type="ORF">FHS68_001521</name>
</gene>
<name>A0ABX0UL64_9BACT</name>
<dbReference type="EMBL" id="JAASQJ010000001">
    <property type="protein sequence ID" value="NIJ52365.1"/>
    <property type="molecule type" value="Genomic_DNA"/>
</dbReference>